<dbReference type="HAMAP" id="MF_02066">
    <property type="entry name" value="CpoB"/>
    <property type="match status" value="1"/>
</dbReference>
<dbReference type="Gene3D" id="1.25.40.10">
    <property type="entry name" value="Tetratricopeptide repeat domain"/>
    <property type="match status" value="1"/>
</dbReference>
<feature type="chain" id="PRO_5032779534" evidence="3">
    <location>
        <begin position="36"/>
        <end position="333"/>
    </location>
</feature>
<organism evidence="5 6">
    <name type="scientific">Tunturiibacter lichenicola</name>
    <dbReference type="NCBI Taxonomy" id="2051959"/>
    <lineage>
        <taxon>Bacteria</taxon>
        <taxon>Pseudomonadati</taxon>
        <taxon>Acidobacteriota</taxon>
        <taxon>Terriglobia</taxon>
        <taxon>Terriglobales</taxon>
        <taxon>Acidobacteriaceae</taxon>
        <taxon>Tunturiibacter</taxon>
    </lineage>
</organism>
<accession>A0A852VF65</accession>
<feature type="region of interest" description="Disordered" evidence="2">
    <location>
        <begin position="313"/>
        <end position="333"/>
    </location>
</feature>
<comment type="caution">
    <text evidence="5">The sequence shown here is derived from an EMBL/GenBank/DDBJ whole genome shotgun (WGS) entry which is preliminary data.</text>
</comment>
<evidence type="ECO:0000256" key="3">
    <source>
        <dbReference type="SAM" id="SignalP"/>
    </source>
</evidence>
<dbReference type="InterPro" id="IPR034706">
    <property type="entry name" value="CpoB"/>
</dbReference>
<keyword evidence="1 3" id="KW-0732">Signal</keyword>
<dbReference type="InterPro" id="IPR039565">
    <property type="entry name" value="BamD-like"/>
</dbReference>
<dbReference type="Proteomes" id="UP000564385">
    <property type="component" value="Unassembled WGS sequence"/>
</dbReference>
<feature type="domain" description="Outer membrane lipoprotein BamD-like" evidence="4">
    <location>
        <begin position="205"/>
        <end position="322"/>
    </location>
</feature>
<name>A0A852VF65_9BACT</name>
<feature type="signal peptide" evidence="3">
    <location>
        <begin position="1"/>
        <end position="35"/>
    </location>
</feature>
<feature type="region of interest" description="Disordered" evidence="2">
    <location>
        <begin position="133"/>
        <end position="206"/>
    </location>
</feature>
<dbReference type="Gene3D" id="1.10.287.950">
    <property type="entry name" value="Methyl-accepting chemotaxis protein"/>
    <property type="match status" value="1"/>
</dbReference>
<evidence type="ECO:0000259" key="4">
    <source>
        <dbReference type="Pfam" id="PF13525"/>
    </source>
</evidence>
<dbReference type="EMBL" id="JACCCU010000001">
    <property type="protein sequence ID" value="NYF89579.1"/>
    <property type="molecule type" value="Genomic_DNA"/>
</dbReference>
<feature type="compositionally biased region" description="Low complexity" evidence="2">
    <location>
        <begin position="166"/>
        <end position="178"/>
    </location>
</feature>
<evidence type="ECO:0000313" key="5">
    <source>
        <dbReference type="EMBL" id="NYF89579.1"/>
    </source>
</evidence>
<dbReference type="Pfam" id="PF13525">
    <property type="entry name" value="YfiO"/>
    <property type="match status" value="1"/>
</dbReference>
<dbReference type="GO" id="GO:0051301">
    <property type="term" value="P:cell division"/>
    <property type="evidence" value="ECO:0007669"/>
    <property type="project" value="InterPro"/>
</dbReference>
<evidence type="ECO:0000256" key="1">
    <source>
        <dbReference type="ARBA" id="ARBA00022729"/>
    </source>
</evidence>
<sequence>MIKPKQHHLRKFLSPAIPLAALLAAILFCAAPAFAVSKDMVQLQTQIQELQDAIARLQQSNDERMGAMKDLIQQSADSINKMGANVDVMRKQLQTQQEAQGGKVDQVSGQIQSLNDSVDEIKARIATLQKLMQDVQNQQQSMSAGMPQPTGSPAPPPSNPAPLTTPSPASTLPANPASGPNGKRVKPSANVPQATDSPGPAVPPADELYKTALGDYMAAKYPLASSEFGDVVKYYPDNPLSGNSFYYQAEINYRDGHYPAAIKAYDAVLEQYPDSNKVPASHLHKGIALFNLKENEAGTRELRTLIQRFPNSPESMQARSKLSGMGIPVTPKR</sequence>
<dbReference type="AlphaFoldDB" id="A0A852VF65"/>
<gene>
    <name evidence="5" type="ORF">HDF08_001646</name>
</gene>
<proteinExistence type="inferred from homology"/>
<feature type="compositionally biased region" description="Polar residues" evidence="2">
    <location>
        <begin position="134"/>
        <end position="143"/>
    </location>
</feature>
<reference evidence="5 6" key="1">
    <citation type="submission" date="2020-07" db="EMBL/GenBank/DDBJ databases">
        <title>Genomic Encyclopedia of Type Strains, Phase IV (KMG-V): Genome sequencing to study the core and pangenomes of soil and plant-associated prokaryotes.</title>
        <authorList>
            <person name="Whitman W."/>
        </authorList>
    </citation>
    <scope>NUCLEOTIDE SEQUENCE [LARGE SCALE GENOMIC DNA]</scope>
    <source>
        <strain evidence="5 6">M8UP22</strain>
    </source>
</reference>
<protein>
    <submittedName>
        <fullName evidence="5">TolA-binding protein</fullName>
    </submittedName>
</protein>
<feature type="compositionally biased region" description="Pro residues" evidence="2">
    <location>
        <begin position="150"/>
        <end position="165"/>
    </location>
</feature>
<dbReference type="SUPFAM" id="SSF48452">
    <property type="entry name" value="TPR-like"/>
    <property type="match status" value="1"/>
</dbReference>
<evidence type="ECO:0000313" key="6">
    <source>
        <dbReference type="Proteomes" id="UP000564385"/>
    </source>
</evidence>
<dbReference type="InterPro" id="IPR011990">
    <property type="entry name" value="TPR-like_helical_dom_sf"/>
</dbReference>
<evidence type="ECO:0000256" key="2">
    <source>
        <dbReference type="SAM" id="MobiDB-lite"/>
    </source>
</evidence>